<evidence type="ECO:0000259" key="4">
    <source>
        <dbReference type="PROSITE" id="PS51820"/>
    </source>
</evidence>
<dbReference type="InterPro" id="IPR037524">
    <property type="entry name" value="PA14/GLEYA"/>
</dbReference>
<evidence type="ECO:0000313" key="5">
    <source>
        <dbReference type="EMBL" id="BAP56083.1"/>
    </source>
</evidence>
<accession>A0A090ADT9</accession>
<feature type="domain" description="PA14" evidence="4">
    <location>
        <begin position="98"/>
        <end position="244"/>
    </location>
</feature>
<dbReference type="Pfam" id="PF07691">
    <property type="entry name" value="PA14"/>
    <property type="match status" value="1"/>
</dbReference>
<protein>
    <submittedName>
        <fullName evidence="5">Fibro-slime family protein</fullName>
    </submittedName>
</protein>
<dbReference type="Proteomes" id="UP000031623">
    <property type="component" value="Chromosome"/>
</dbReference>
<dbReference type="InterPro" id="IPR011658">
    <property type="entry name" value="PA14_dom"/>
</dbReference>
<gene>
    <name evidence="5" type="ORF">THII_1786</name>
</gene>
<evidence type="ECO:0000256" key="3">
    <source>
        <dbReference type="ARBA" id="ARBA00023180"/>
    </source>
</evidence>
<dbReference type="SMART" id="SM00758">
    <property type="entry name" value="PA14"/>
    <property type="match status" value="1"/>
</dbReference>
<dbReference type="NCBIfam" id="TIGR02148">
    <property type="entry name" value="Fibro_Slime"/>
    <property type="match status" value="1"/>
</dbReference>
<dbReference type="STRING" id="40754.THII_1786"/>
<dbReference type="KEGG" id="tig:THII_1786"/>
<keyword evidence="3" id="KW-0325">Glycoprotein</keyword>
<dbReference type="GO" id="GO:0005576">
    <property type="term" value="C:extracellular region"/>
    <property type="evidence" value="ECO:0007669"/>
    <property type="project" value="TreeGrafter"/>
</dbReference>
<dbReference type="EMBL" id="AP014633">
    <property type="protein sequence ID" value="BAP56083.1"/>
    <property type="molecule type" value="Genomic_DNA"/>
</dbReference>
<reference evidence="5" key="1">
    <citation type="journal article" date="2014" name="ISME J.">
        <title>Ecophysiology of Thioploca ingrica as revealed by the complete genome sequence supplemented with proteomic evidence.</title>
        <authorList>
            <person name="Kojima H."/>
            <person name="Ogura Y."/>
            <person name="Yamamoto N."/>
            <person name="Togashi T."/>
            <person name="Mori H."/>
            <person name="Watanabe T."/>
            <person name="Nemoto F."/>
            <person name="Kurokawa K."/>
            <person name="Hayashi T."/>
            <person name="Fukui M."/>
        </authorList>
    </citation>
    <scope>NUCLEOTIDE SEQUENCE [LARGE SCALE GENOMIC DNA]</scope>
</reference>
<evidence type="ECO:0000256" key="2">
    <source>
        <dbReference type="ARBA" id="ARBA00022729"/>
    </source>
</evidence>
<name>A0A090ADT9_9GAMM</name>
<dbReference type="InterPro" id="IPR051154">
    <property type="entry name" value="Prespore-cell_inducing_factor"/>
</dbReference>
<proteinExistence type="inferred from homology"/>
<dbReference type="AlphaFoldDB" id="A0A090ADT9"/>
<dbReference type="OrthoDB" id="9758386at2"/>
<keyword evidence="6" id="KW-1185">Reference proteome</keyword>
<evidence type="ECO:0000313" key="6">
    <source>
        <dbReference type="Proteomes" id="UP000031623"/>
    </source>
</evidence>
<sequence length="405" mass="45200">MKHKLLAIPLLIANVMVYAHTIELNGIIRDFPSTHPDFYGMVTGLQTGCIQKVIADGGIPIASDSVSNCAIYQLEDWYSDTHPTGFVKTYTLTLDNGQNKQGGVYQFKDNSFFPFDNEISDIKKGSYRKHHFSFDEGRDHNYQFTFEARFMFAYQAGQTLAVNGNDDIWVFINNQLVIDLGGVHTPAGAQVALQNLASTLGLVEGKVYPFALFLAQRQTVISPLSLGLGNIIPSSAGTEAGLTEMLKVNEKTCLLLGVECNRLNERAVNIWANVKLPRDKGIDELLSDRVITYQNFVDTLRDNNTLVQVLHNNVKETCSYMAQNPRVAQSSNSQQQAIDFCESGLYGRIEQMLWDGWFERSPTTAEVSQMLPFLKANFDLGHFIKTQAGNTPPVCPWDCICGHCY</sequence>
<keyword evidence="2" id="KW-0732">Signal</keyword>
<evidence type="ECO:0000256" key="1">
    <source>
        <dbReference type="ARBA" id="ARBA00008709"/>
    </source>
</evidence>
<dbReference type="InterPro" id="IPR011874">
    <property type="entry name" value="Fibro_Slime"/>
</dbReference>
<comment type="similarity">
    <text evidence="1">Belongs to the prespore-cell-inducing factor family.</text>
</comment>
<dbReference type="PANTHER" id="PTHR31137">
    <property type="entry name" value="PROTEIN PSIB-RELATED-RELATED"/>
    <property type="match status" value="1"/>
</dbReference>
<organism evidence="5 6">
    <name type="scientific">Thioploca ingrica</name>
    <dbReference type="NCBI Taxonomy" id="40754"/>
    <lineage>
        <taxon>Bacteria</taxon>
        <taxon>Pseudomonadati</taxon>
        <taxon>Pseudomonadota</taxon>
        <taxon>Gammaproteobacteria</taxon>
        <taxon>Thiotrichales</taxon>
        <taxon>Thiotrichaceae</taxon>
        <taxon>Thioploca</taxon>
    </lineage>
</organism>
<dbReference type="HOGENOM" id="CLU_679598_0_0_6"/>
<dbReference type="PROSITE" id="PS51820">
    <property type="entry name" value="PA14"/>
    <property type="match status" value="1"/>
</dbReference>